<dbReference type="GO" id="GO:0016787">
    <property type="term" value="F:hydrolase activity"/>
    <property type="evidence" value="ECO:0007669"/>
    <property type="project" value="UniProtKB-KW"/>
</dbReference>
<sequence>MTGLSIHAVDAATGRPAEGLRVRVLTAGDRRTVIAEGTLGADGTLAHPIVRARLAAGLYEVAFEIGEFVGQVGDGFLDVASIRFRITDPISHCHLPLKFTAFGIALFRGC</sequence>
<dbReference type="Proteomes" id="UP001157440">
    <property type="component" value="Unassembled WGS sequence"/>
</dbReference>
<keyword evidence="2" id="KW-0378">Hydrolase</keyword>
<dbReference type="GO" id="GO:0006144">
    <property type="term" value="P:purine nucleobase metabolic process"/>
    <property type="evidence" value="ECO:0007669"/>
    <property type="project" value="TreeGrafter"/>
</dbReference>
<keyword evidence="3" id="KW-1185">Reference proteome</keyword>
<gene>
    <name evidence="2" type="ORF">GCM10007890_50870</name>
</gene>
<name>A0AA37TJ12_9HYPH</name>
<proteinExistence type="predicted"/>
<dbReference type="RefSeq" id="WP_238196212.1">
    <property type="nucleotide sequence ID" value="NZ_BPQZ01000009.1"/>
</dbReference>
<dbReference type="InterPro" id="IPR036817">
    <property type="entry name" value="Transthyretin/HIU_hydrolase_sf"/>
</dbReference>
<evidence type="ECO:0000313" key="3">
    <source>
        <dbReference type="Proteomes" id="UP001157440"/>
    </source>
</evidence>
<comment type="caution">
    <text evidence="2">The sequence shown here is derived from an EMBL/GenBank/DDBJ whole genome shotgun (WGS) entry which is preliminary data.</text>
</comment>
<dbReference type="Pfam" id="PF00576">
    <property type="entry name" value="Transthyretin"/>
    <property type="match status" value="1"/>
</dbReference>
<evidence type="ECO:0000259" key="1">
    <source>
        <dbReference type="Pfam" id="PF00576"/>
    </source>
</evidence>
<dbReference type="EMBL" id="BSPL01000024">
    <property type="protein sequence ID" value="GLS73072.1"/>
    <property type="molecule type" value="Genomic_DNA"/>
</dbReference>
<reference evidence="3" key="1">
    <citation type="journal article" date="2019" name="Int. J. Syst. Evol. Microbiol.">
        <title>The Global Catalogue of Microorganisms (GCM) 10K type strain sequencing project: providing services to taxonomists for standard genome sequencing and annotation.</title>
        <authorList>
            <consortium name="The Broad Institute Genomics Platform"/>
            <consortium name="The Broad Institute Genome Sequencing Center for Infectious Disease"/>
            <person name="Wu L."/>
            <person name="Ma J."/>
        </authorList>
    </citation>
    <scope>NUCLEOTIDE SEQUENCE [LARGE SCALE GENOMIC DNA]</scope>
    <source>
        <strain evidence="3">NBRC 103632</strain>
    </source>
</reference>
<dbReference type="InterPro" id="IPR023416">
    <property type="entry name" value="Transthyretin/HIU_hydrolase_d"/>
</dbReference>
<accession>A0AA37TJ12</accession>
<evidence type="ECO:0000313" key="2">
    <source>
        <dbReference type="EMBL" id="GLS73072.1"/>
    </source>
</evidence>
<protein>
    <submittedName>
        <fullName evidence="2">5-hydroxyisourate hydrolase</fullName>
    </submittedName>
</protein>
<dbReference type="PANTHER" id="PTHR10395:SF7">
    <property type="entry name" value="5-HYDROXYISOURATE HYDROLASE"/>
    <property type="match status" value="1"/>
</dbReference>
<feature type="domain" description="Transthyretin/hydroxyisourate hydrolase" evidence="1">
    <location>
        <begin position="4"/>
        <end position="109"/>
    </location>
</feature>
<dbReference type="SUPFAM" id="SSF49472">
    <property type="entry name" value="Transthyretin (synonym: prealbumin)"/>
    <property type="match status" value="1"/>
</dbReference>
<dbReference type="Gene3D" id="2.60.40.180">
    <property type="entry name" value="Transthyretin/hydroxyisourate hydrolase domain"/>
    <property type="match status" value="1"/>
</dbReference>
<dbReference type="AlphaFoldDB" id="A0AA37TJ12"/>
<organism evidence="2 3">
    <name type="scientific">Methylobacterium tardum</name>
    <dbReference type="NCBI Taxonomy" id="374432"/>
    <lineage>
        <taxon>Bacteria</taxon>
        <taxon>Pseudomonadati</taxon>
        <taxon>Pseudomonadota</taxon>
        <taxon>Alphaproteobacteria</taxon>
        <taxon>Hyphomicrobiales</taxon>
        <taxon>Methylobacteriaceae</taxon>
        <taxon>Methylobacterium</taxon>
    </lineage>
</organism>
<dbReference type="PANTHER" id="PTHR10395">
    <property type="entry name" value="URICASE AND TRANSTHYRETIN-RELATED"/>
    <property type="match status" value="1"/>
</dbReference>